<dbReference type="KEGG" id="hbv:ABIV_1673"/>
<evidence type="ECO:0000313" key="8">
    <source>
        <dbReference type="EMBL" id="RXK10413.1"/>
    </source>
</evidence>
<evidence type="ECO:0000256" key="4">
    <source>
        <dbReference type="PROSITE-ProRule" id="PRU00433"/>
    </source>
</evidence>
<dbReference type="InterPro" id="IPR009056">
    <property type="entry name" value="Cyt_c-like_dom"/>
</dbReference>
<keyword evidence="1 4" id="KW-0349">Heme</keyword>
<organism evidence="8 10">
    <name type="scientific">Halarcobacter bivalviorum</name>
    <dbReference type="NCBI Taxonomy" id="663364"/>
    <lineage>
        <taxon>Bacteria</taxon>
        <taxon>Pseudomonadati</taxon>
        <taxon>Campylobacterota</taxon>
        <taxon>Epsilonproteobacteria</taxon>
        <taxon>Campylobacterales</taxon>
        <taxon>Arcobacteraceae</taxon>
        <taxon>Halarcobacter</taxon>
    </lineage>
</organism>
<evidence type="ECO:0000256" key="3">
    <source>
        <dbReference type="ARBA" id="ARBA00023004"/>
    </source>
</evidence>
<evidence type="ECO:0000256" key="1">
    <source>
        <dbReference type="ARBA" id="ARBA00022617"/>
    </source>
</evidence>
<dbReference type="Pfam" id="PF02239">
    <property type="entry name" value="Cytochrom_D1"/>
    <property type="match status" value="1"/>
</dbReference>
<accession>A0AAX2A8K2</accession>
<dbReference type="GO" id="GO:0020037">
    <property type="term" value="F:heme binding"/>
    <property type="evidence" value="ECO:0007669"/>
    <property type="project" value="InterPro"/>
</dbReference>
<dbReference type="EMBL" id="PDKM01000002">
    <property type="protein sequence ID" value="RXK10413.1"/>
    <property type="molecule type" value="Genomic_DNA"/>
</dbReference>
<dbReference type="Gene3D" id="2.140.10.20">
    <property type="entry name" value="C-terminal (heme d1) domain of cytochrome cd1-nitrite reductase"/>
    <property type="match status" value="1"/>
</dbReference>
<gene>
    <name evidence="7" type="ORF">ABIV_1673</name>
    <name evidence="8" type="ORF">CRV05_03830</name>
</gene>
<proteinExistence type="predicted"/>
<evidence type="ECO:0000313" key="7">
    <source>
        <dbReference type="EMBL" id="AXH12663.1"/>
    </source>
</evidence>
<dbReference type="Pfam" id="PF13442">
    <property type="entry name" value="Cytochrome_CBB3"/>
    <property type="match status" value="1"/>
</dbReference>
<evidence type="ECO:0000256" key="5">
    <source>
        <dbReference type="SAM" id="SignalP"/>
    </source>
</evidence>
<keyword evidence="2 4" id="KW-0479">Metal-binding</keyword>
<dbReference type="PROSITE" id="PS51007">
    <property type="entry name" value="CYTC"/>
    <property type="match status" value="1"/>
</dbReference>
<reference evidence="8 10" key="1">
    <citation type="submission" date="2017-10" db="EMBL/GenBank/DDBJ databases">
        <title>Genomics of the genus Arcobacter.</title>
        <authorList>
            <person name="Perez-Cataluna A."/>
            <person name="Figueras M.J."/>
        </authorList>
    </citation>
    <scope>NUCLEOTIDE SEQUENCE [LARGE SCALE GENOMIC DNA]</scope>
    <source>
        <strain evidence="8 10">CECT 7835</strain>
    </source>
</reference>
<dbReference type="Gene3D" id="1.10.760.10">
    <property type="entry name" value="Cytochrome c-like domain"/>
    <property type="match status" value="1"/>
</dbReference>
<keyword evidence="3 4" id="KW-0408">Iron</keyword>
<dbReference type="InterPro" id="IPR011048">
    <property type="entry name" value="Haem_d1_sf"/>
</dbReference>
<dbReference type="PANTHER" id="PTHR47197:SF3">
    <property type="entry name" value="DIHYDRO-HEME D1 DEHYDROGENASE"/>
    <property type="match status" value="1"/>
</dbReference>
<keyword evidence="10" id="KW-1185">Reference proteome</keyword>
<feature type="domain" description="Cytochrome c" evidence="6">
    <location>
        <begin position="35"/>
        <end position="113"/>
    </location>
</feature>
<dbReference type="GO" id="GO:0009055">
    <property type="term" value="F:electron transfer activity"/>
    <property type="evidence" value="ECO:0007669"/>
    <property type="project" value="InterPro"/>
</dbReference>
<protein>
    <submittedName>
        <fullName evidence="7 8">Cytochrome C</fullName>
    </submittedName>
</protein>
<dbReference type="AlphaFoldDB" id="A0AAX2A8K2"/>
<dbReference type="PANTHER" id="PTHR47197">
    <property type="entry name" value="PROTEIN NIRF"/>
    <property type="match status" value="1"/>
</dbReference>
<dbReference type="InterPro" id="IPR051200">
    <property type="entry name" value="Host-pathogen_enzymatic-act"/>
</dbReference>
<dbReference type="CDD" id="cd20785">
    <property type="entry name" value="8prop_hemeD1_cyt_cd1-like"/>
    <property type="match status" value="1"/>
</dbReference>
<evidence type="ECO:0000313" key="10">
    <source>
        <dbReference type="Proteomes" id="UP000289193"/>
    </source>
</evidence>
<evidence type="ECO:0000256" key="2">
    <source>
        <dbReference type="ARBA" id="ARBA00022723"/>
    </source>
</evidence>
<dbReference type="GO" id="GO:0046872">
    <property type="term" value="F:metal ion binding"/>
    <property type="evidence" value="ECO:0007669"/>
    <property type="project" value="UniProtKB-KW"/>
</dbReference>
<dbReference type="RefSeq" id="WP_114839489.1">
    <property type="nucleotide sequence ID" value="NZ_CP031217.1"/>
</dbReference>
<feature type="signal peptide" evidence="5">
    <location>
        <begin position="1"/>
        <end position="32"/>
    </location>
</feature>
<keyword evidence="5" id="KW-0732">Signal</keyword>
<dbReference type="InterPro" id="IPR003143">
    <property type="entry name" value="Cyt_cd1_C_sf"/>
</dbReference>
<dbReference type="SUPFAM" id="SSF51004">
    <property type="entry name" value="C-terminal (heme d1) domain of cytochrome cd1-nitrite reductase"/>
    <property type="match status" value="1"/>
</dbReference>
<dbReference type="EMBL" id="CP031217">
    <property type="protein sequence ID" value="AXH12663.1"/>
    <property type="molecule type" value="Genomic_DNA"/>
</dbReference>
<dbReference type="Proteomes" id="UP000253850">
    <property type="component" value="Chromosome"/>
</dbReference>
<dbReference type="InterPro" id="IPR036909">
    <property type="entry name" value="Cyt_c-like_dom_sf"/>
</dbReference>
<feature type="chain" id="PRO_5044718462" evidence="5">
    <location>
        <begin position="33"/>
        <end position="525"/>
    </location>
</feature>
<reference evidence="7 9" key="2">
    <citation type="submission" date="2018-07" db="EMBL/GenBank/DDBJ databases">
        <title>Complete genome of the Arcobacter bivalviorum type strain LMG 26154.</title>
        <authorList>
            <person name="Miller W.G."/>
            <person name="Yee E."/>
            <person name="Bono J.L."/>
        </authorList>
    </citation>
    <scope>NUCLEOTIDE SEQUENCE [LARGE SCALE GENOMIC DNA]</scope>
    <source>
        <strain evidence="7 9">LMG 26154</strain>
    </source>
</reference>
<name>A0AAX2A8K2_9BACT</name>
<sequence length="525" mass="57308">MKTNKLISNVKHSLLAISTLGVLLGTTTNVLAEDFDKSAADALYIENCASCHGADRGGFIGPKLTIEKYDMMPISGLEAMIAEGTANTLMPSWKHRLNKQQINTLAKLIKNYPQENLKWDKRDIQHSLIVNIADEAKLPKKPFKEIGEINDLMAVVSRGTYSNGKDSKVVFFNKKNEIVGEIITRDAPHVVNFDPKNRRWAYIKTDGGRVFKVDLYSMQVVRSVKVGYTGPSLAVSYDGKYIAAGSFVPNTAVILDSKTLMPVKYLELEGMDLDGKYVESDSGSITATPYNNHIAFALEQSGQVWLVDASKESLPIKKIKNVGRHLHDAMLTPDGKKMIIASYDDNKLAVIDFEKKTKIKDIKAGCQPHTGSGAITKIGSRLVGFGTNIGSGPSCDKSVVTAFDAKTFEVIKQIKVSGATESPAAHPKAPYVAVDIVSNKGKDDGRIEFIDKKTLEVVKTIDIGGHSHFPEYTSDGKYLYVSSGYQGNKLVIIDSKTLKTVKTVDMEVPAGIFSAARPDNVVVGN</sequence>
<evidence type="ECO:0000313" key="9">
    <source>
        <dbReference type="Proteomes" id="UP000253850"/>
    </source>
</evidence>
<evidence type="ECO:0000259" key="6">
    <source>
        <dbReference type="PROSITE" id="PS51007"/>
    </source>
</evidence>
<dbReference type="SUPFAM" id="SSF46626">
    <property type="entry name" value="Cytochrome c"/>
    <property type="match status" value="1"/>
</dbReference>
<dbReference type="Proteomes" id="UP000289193">
    <property type="component" value="Unassembled WGS sequence"/>
</dbReference>